<accession>A0A5D4JJX6</accession>
<evidence type="ECO:0000313" key="1">
    <source>
        <dbReference type="EMBL" id="TYR63903.1"/>
    </source>
</evidence>
<protein>
    <submittedName>
        <fullName evidence="1">Uncharacterized protein</fullName>
    </submittedName>
</protein>
<dbReference type="RefSeq" id="WP_148902772.1">
    <property type="nucleotide sequence ID" value="NZ_VSZQ01000066.1"/>
</dbReference>
<dbReference type="Proteomes" id="UP000323242">
    <property type="component" value="Unassembled WGS sequence"/>
</dbReference>
<name>A0A5D4JJX6_9ACTN</name>
<proteinExistence type="predicted"/>
<sequence length="141" mass="15896">MSATITGTCPDCTNWKYAGSQLGYDHIHAVRVLPYEDHEDTQLVLHGFATGFASERIPGLAQTWIFFEHLEPALVFGRAGRMSSYDITSYGVYQAAREVRFEHDTGRQVTTLYVTGRALDREPGEDKHFVRWTRGVNPDSA</sequence>
<evidence type="ECO:0000313" key="2">
    <source>
        <dbReference type="Proteomes" id="UP000323242"/>
    </source>
</evidence>
<dbReference type="EMBL" id="VSZQ01000066">
    <property type="protein sequence ID" value="TYR63903.1"/>
    <property type="molecule type" value="Genomic_DNA"/>
</dbReference>
<reference evidence="1 2" key="1">
    <citation type="submission" date="2019-08" db="EMBL/GenBank/DDBJ databases">
        <title>Draft genome for granaticin producer strain Streptomyces parvus C05.</title>
        <authorList>
            <person name="Gonzalez-Pimentel J.L."/>
        </authorList>
    </citation>
    <scope>NUCLEOTIDE SEQUENCE [LARGE SCALE GENOMIC DNA]</scope>
    <source>
        <strain evidence="1 2">C05</strain>
    </source>
</reference>
<comment type="caution">
    <text evidence="1">The sequence shown here is derived from an EMBL/GenBank/DDBJ whole genome shotgun (WGS) entry which is preliminary data.</text>
</comment>
<dbReference type="AlphaFoldDB" id="A0A5D4JJX6"/>
<keyword evidence="2" id="KW-1185">Reference proteome</keyword>
<gene>
    <name evidence="1" type="ORF">FY004_14500</name>
</gene>
<organism evidence="1 2">
    <name type="scientific">Streptomyces parvus</name>
    <dbReference type="NCBI Taxonomy" id="66428"/>
    <lineage>
        <taxon>Bacteria</taxon>
        <taxon>Bacillati</taxon>
        <taxon>Actinomycetota</taxon>
        <taxon>Actinomycetes</taxon>
        <taxon>Kitasatosporales</taxon>
        <taxon>Streptomycetaceae</taxon>
        <taxon>Streptomyces</taxon>
    </lineage>
</organism>